<feature type="binding site" evidence="7">
    <location>
        <position position="460"/>
    </location>
    <ligand>
        <name>chloride</name>
        <dbReference type="ChEBI" id="CHEBI:17996"/>
        <label>1</label>
    </ligand>
</feature>
<dbReference type="GO" id="GO:0008241">
    <property type="term" value="F:peptidyl-dipeptidase activity"/>
    <property type="evidence" value="ECO:0007669"/>
    <property type="project" value="InterPro"/>
</dbReference>
<dbReference type="PANTHER" id="PTHR10514:SF27">
    <property type="entry name" value="ANGIOTENSIN-CONVERTING ENZYME"/>
    <property type="match status" value="1"/>
</dbReference>
<keyword evidence="4 12" id="KW-0325">Glycoprotein</keyword>
<evidence type="ECO:0000256" key="12">
    <source>
        <dbReference type="RuleBase" id="RU361144"/>
    </source>
</evidence>
<keyword evidence="8 12" id="KW-0479">Metal-binding</keyword>
<comment type="cofactor">
    <cofactor evidence="12">
        <name>Zn(2+)</name>
        <dbReference type="ChEBI" id="CHEBI:29105"/>
    </cofactor>
    <text evidence="12">Binds 1 zinc ion per subunit.</text>
</comment>
<keyword evidence="12" id="KW-0121">Carboxypeptidase</keyword>
<dbReference type="GO" id="GO:0005886">
    <property type="term" value="C:plasma membrane"/>
    <property type="evidence" value="ECO:0007669"/>
    <property type="project" value="TreeGrafter"/>
</dbReference>
<evidence type="ECO:0000256" key="5">
    <source>
        <dbReference type="PIRSR" id="PIRSR601548-1"/>
    </source>
</evidence>
<evidence type="ECO:0000256" key="9">
    <source>
        <dbReference type="PIRSR" id="PIRSR601548-4"/>
    </source>
</evidence>
<feature type="active site" description="Proton donor 2" evidence="6">
    <location>
        <position position="451"/>
    </location>
</feature>
<feature type="binding site" evidence="10">
    <location>
        <position position="323"/>
    </location>
    <ligand>
        <name>Zn(2+)</name>
        <dbReference type="ChEBI" id="CHEBI:29105"/>
        <label>2</label>
        <note>catalytic</note>
    </ligand>
</feature>
<keyword evidence="12" id="KW-0645">Protease</keyword>
<dbReference type="Proteomes" id="UP000728032">
    <property type="component" value="Unassembled WGS sequence"/>
</dbReference>
<keyword evidence="14" id="KW-1185">Reference proteome</keyword>
<name>A0A7R9QSX4_9ACAR</name>
<feature type="active site" description="Proton acceptor 1" evidence="5">
    <location>
        <position position="320"/>
    </location>
</feature>
<feature type="active site" description="Proton acceptor 2" evidence="6">
    <location>
        <position position="320"/>
    </location>
</feature>
<feature type="active site" description="Proton donor 1" evidence="5">
    <location>
        <position position="451"/>
    </location>
</feature>
<comment type="caution">
    <text evidence="11">Lacks conserved residue(s) required for the propagation of feature annotation.</text>
</comment>
<dbReference type="GO" id="GO:0008237">
    <property type="term" value="F:metallopeptidase activity"/>
    <property type="evidence" value="ECO:0007669"/>
    <property type="project" value="UniProtKB-KW"/>
</dbReference>
<organism evidence="13">
    <name type="scientific">Oppiella nova</name>
    <dbReference type="NCBI Taxonomy" id="334625"/>
    <lineage>
        <taxon>Eukaryota</taxon>
        <taxon>Metazoa</taxon>
        <taxon>Ecdysozoa</taxon>
        <taxon>Arthropoda</taxon>
        <taxon>Chelicerata</taxon>
        <taxon>Arachnida</taxon>
        <taxon>Acari</taxon>
        <taxon>Acariformes</taxon>
        <taxon>Sarcoptiformes</taxon>
        <taxon>Oribatida</taxon>
        <taxon>Brachypylina</taxon>
        <taxon>Oppioidea</taxon>
        <taxon>Oppiidae</taxon>
        <taxon>Oppiella</taxon>
    </lineage>
</organism>
<dbReference type="Pfam" id="PF01401">
    <property type="entry name" value="Peptidase_M2"/>
    <property type="match status" value="1"/>
</dbReference>
<feature type="binding site" evidence="8">
    <location>
        <position position="319"/>
    </location>
    <ligand>
        <name>Zn(2+)</name>
        <dbReference type="ChEBI" id="CHEBI:29105"/>
        <label>1</label>
        <note>catalytic</note>
    </ligand>
</feature>
<dbReference type="EMBL" id="CAJPVJ010009722">
    <property type="protein sequence ID" value="CAG2172766.1"/>
    <property type="molecule type" value="Genomic_DNA"/>
</dbReference>
<dbReference type="GO" id="GO:0004180">
    <property type="term" value="F:carboxypeptidase activity"/>
    <property type="evidence" value="ECO:0007669"/>
    <property type="project" value="UniProtKB-KW"/>
</dbReference>
<evidence type="ECO:0000256" key="4">
    <source>
        <dbReference type="ARBA" id="ARBA00023180"/>
    </source>
</evidence>
<dbReference type="Gene3D" id="1.10.1370.30">
    <property type="match status" value="1"/>
</dbReference>
<proteinExistence type="inferred from homology"/>
<evidence type="ECO:0000256" key="11">
    <source>
        <dbReference type="PROSITE-ProRule" id="PRU01355"/>
    </source>
</evidence>
<keyword evidence="3 9" id="KW-1015">Disulfide bond</keyword>
<evidence type="ECO:0000256" key="2">
    <source>
        <dbReference type="ARBA" id="ARBA00022729"/>
    </source>
</evidence>
<feature type="disulfide bond" evidence="9">
    <location>
        <begin position="476"/>
        <end position="488"/>
    </location>
</feature>
<evidence type="ECO:0000256" key="7">
    <source>
        <dbReference type="PIRSR" id="PIRSR601548-2"/>
    </source>
</evidence>
<comment type="similarity">
    <text evidence="1 11 12">Belongs to the peptidase M2 family.</text>
</comment>
<keyword evidence="2" id="KW-0732">Signal</keyword>
<feature type="binding site" evidence="8">
    <location>
        <position position="323"/>
    </location>
    <ligand>
        <name>Zn(2+)</name>
        <dbReference type="ChEBI" id="CHEBI:29105"/>
        <label>1</label>
        <note>catalytic</note>
    </ligand>
</feature>
<feature type="non-terminal residue" evidence="13">
    <location>
        <position position="1"/>
    </location>
</feature>
<feature type="binding site" evidence="8">
    <location>
        <position position="347"/>
    </location>
    <ligand>
        <name>Zn(2+)</name>
        <dbReference type="ChEBI" id="CHEBI:29105"/>
        <label>1</label>
        <note>catalytic</note>
    </ligand>
</feature>
<evidence type="ECO:0000313" key="14">
    <source>
        <dbReference type="Proteomes" id="UP000728032"/>
    </source>
</evidence>
<dbReference type="PROSITE" id="PS52011">
    <property type="entry name" value="PEPTIDASE_M2"/>
    <property type="match status" value="1"/>
</dbReference>
<dbReference type="EC" id="3.4.-.-" evidence="12"/>
<dbReference type="CDD" id="cd06461">
    <property type="entry name" value="M2_ACE"/>
    <property type="match status" value="1"/>
</dbReference>
<keyword evidence="12" id="KW-0482">Metalloprotease</keyword>
<evidence type="ECO:0000256" key="6">
    <source>
        <dbReference type="PIRSR" id="PIRSR601548-11"/>
    </source>
</evidence>
<sequence length="562" mass="65409">SINNTIAKEGLIRDEKKAMAYLADVNAQYLIWNNKMGMVNWAHDSDINEKNLEAKVKMIKEFNAWNKELAIGLKNTGKVCVNGKCALELEPDLTKIMSESKNYDQLKEAWVNWRDASGKKMRTDFISYYNLGNKAAKLNELPNMKFETFDDLWLFPWETPDIKNQTENLLLEMMPFYEKLHAYVRKHLRKAYPGKMPKDNTIPAHILGNMWAQQWSDIMKTVPGVDPYPDVQTIDVTKELIKQNYTAKRMYELSDKFFSELGLMKVTDTFWQKSIIEKAKGKVMVCHASAWDFYAKTGDDFRIKMCTEINMVDLITIHHEMGHIQYYMQYRDQPNVYREGANPGFHEAIGDLLALSVSTPKHLQKIKLLTIDDSVDLKKITIKYQLKVALEKLTILPWAFLMDKYRWDVFTGKTAPAHLNKHWWELRGKYQGLSPPVKRSESDFDPGAKYHTAAGIEYIRYFVADVLQFQFHKALCSFSQKDVPLHECDIDGDKEAGNLLKSVLRIGSSELWPKQLKQFTGTEKMDVQPMIEYFKPLIEFLDKNLEDEEPGWEFNGRRVSHY</sequence>
<reference evidence="13" key="1">
    <citation type="submission" date="2020-11" db="EMBL/GenBank/DDBJ databases">
        <authorList>
            <person name="Tran Van P."/>
        </authorList>
    </citation>
    <scope>NUCLEOTIDE SEQUENCE</scope>
</reference>
<feature type="binding site" evidence="10">
    <location>
        <position position="319"/>
    </location>
    <ligand>
        <name>Zn(2+)</name>
        <dbReference type="ChEBI" id="CHEBI:29105"/>
        <label>2</label>
        <note>catalytic</note>
    </ligand>
</feature>
<keyword evidence="8 12" id="KW-0862">Zinc</keyword>
<dbReference type="EMBL" id="OC924547">
    <property type="protein sequence ID" value="CAD7655579.1"/>
    <property type="molecule type" value="Genomic_DNA"/>
</dbReference>
<feature type="disulfide bond" evidence="9">
    <location>
        <begin position="286"/>
        <end position="306"/>
    </location>
</feature>
<evidence type="ECO:0000256" key="3">
    <source>
        <dbReference type="ARBA" id="ARBA00023157"/>
    </source>
</evidence>
<dbReference type="PRINTS" id="PR00791">
    <property type="entry name" value="PEPDIPTASEA"/>
</dbReference>
<keyword evidence="12" id="KW-0378">Hydrolase</keyword>
<evidence type="ECO:0000256" key="8">
    <source>
        <dbReference type="PIRSR" id="PIRSR601548-3"/>
    </source>
</evidence>
<dbReference type="GO" id="GO:0046872">
    <property type="term" value="F:metal ion binding"/>
    <property type="evidence" value="ECO:0007669"/>
    <property type="project" value="UniProtKB-KW"/>
</dbReference>
<dbReference type="GO" id="GO:0006508">
    <property type="term" value="P:proteolysis"/>
    <property type="evidence" value="ECO:0007669"/>
    <property type="project" value="UniProtKB-KW"/>
</dbReference>
<dbReference type="OrthoDB" id="10029630at2759"/>
<dbReference type="PANTHER" id="PTHR10514">
    <property type="entry name" value="ANGIOTENSIN-CONVERTING ENZYME"/>
    <property type="match status" value="1"/>
</dbReference>
<dbReference type="SUPFAM" id="SSF55486">
    <property type="entry name" value="Metalloproteases ('zincins'), catalytic domain"/>
    <property type="match status" value="1"/>
</dbReference>
<feature type="binding site" evidence="10">
    <location>
        <position position="347"/>
    </location>
    <ligand>
        <name>Zn(2+)</name>
        <dbReference type="ChEBI" id="CHEBI:29105"/>
        <label>2</label>
        <note>catalytic</note>
    </ligand>
</feature>
<protein>
    <recommendedName>
        <fullName evidence="12">Angiotensin-converting enzyme</fullName>
        <ecNumber evidence="12">3.4.-.-</ecNumber>
    </recommendedName>
</protein>
<evidence type="ECO:0000256" key="1">
    <source>
        <dbReference type="ARBA" id="ARBA00008139"/>
    </source>
</evidence>
<gene>
    <name evidence="13" type="ORF">ONB1V03_LOCUS12222</name>
</gene>
<evidence type="ECO:0000256" key="10">
    <source>
        <dbReference type="PIRSR" id="PIRSR601548-8"/>
    </source>
</evidence>
<dbReference type="AlphaFoldDB" id="A0A7R9QSX4"/>
<evidence type="ECO:0000313" key="13">
    <source>
        <dbReference type="EMBL" id="CAD7655579.1"/>
    </source>
</evidence>
<dbReference type="InterPro" id="IPR001548">
    <property type="entry name" value="Peptidase_M2"/>
</dbReference>
<accession>A0A7R9QSX4</accession>